<dbReference type="RefSeq" id="WP_320184394.1">
    <property type="nucleotide sequence ID" value="NZ_CP138332.1"/>
</dbReference>
<evidence type="ECO:0008006" key="3">
    <source>
        <dbReference type="Google" id="ProtNLM"/>
    </source>
</evidence>
<evidence type="ECO:0000313" key="1">
    <source>
        <dbReference type="EMBL" id="MFD2965918.1"/>
    </source>
</evidence>
<dbReference type="InterPro" id="IPR013325">
    <property type="entry name" value="RNA_pol_sigma_r2"/>
</dbReference>
<name>A0ABW6B8N9_9SPHI</name>
<organism evidence="1 2">
    <name type="scientific">Sphingobacterium bambusae</name>
    <dbReference type="NCBI Taxonomy" id="662858"/>
    <lineage>
        <taxon>Bacteria</taxon>
        <taxon>Pseudomonadati</taxon>
        <taxon>Bacteroidota</taxon>
        <taxon>Sphingobacteriia</taxon>
        <taxon>Sphingobacteriales</taxon>
        <taxon>Sphingobacteriaceae</taxon>
        <taxon>Sphingobacterium</taxon>
    </lineage>
</organism>
<evidence type="ECO:0000313" key="2">
    <source>
        <dbReference type="Proteomes" id="UP001597525"/>
    </source>
</evidence>
<sequence length="120" mass="13874">MGSALVYEGNDFLGLLRRKDRASFDLLYETYGSSIYSLIQRCVACEKQRAALFELSMCAIWKNIDHYSSSKQPFFHWIVSIISHVIREHALQGSSSEEETEICPTAMLFAKEMMHKMRSR</sequence>
<proteinExistence type="predicted"/>
<reference evidence="2" key="1">
    <citation type="journal article" date="2019" name="Int. J. Syst. Evol. Microbiol.">
        <title>The Global Catalogue of Microorganisms (GCM) 10K type strain sequencing project: providing services to taxonomists for standard genome sequencing and annotation.</title>
        <authorList>
            <consortium name="The Broad Institute Genomics Platform"/>
            <consortium name="The Broad Institute Genome Sequencing Center for Infectious Disease"/>
            <person name="Wu L."/>
            <person name="Ma J."/>
        </authorList>
    </citation>
    <scope>NUCLEOTIDE SEQUENCE [LARGE SCALE GENOMIC DNA]</scope>
    <source>
        <strain evidence="2">KCTC 22814</strain>
    </source>
</reference>
<gene>
    <name evidence="1" type="ORF">ACFS7Y_00865</name>
</gene>
<accession>A0ABW6B8N9</accession>
<dbReference type="EMBL" id="JBHUPB010000002">
    <property type="protein sequence ID" value="MFD2965918.1"/>
    <property type="molecule type" value="Genomic_DNA"/>
</dbReference>
<keyword evidence="2" id="KW-1185">Reference proteome</keyword>
<comment type="caution">
    <text evidence="1">The sequence shown here is derived from an EMBL/GenBank/DDBJ whole genome shotgun (WGS) entry which is preliminary data.</text>
</comment>
<dbReference type="SUPFAM" id="SSF88946">
    <property type="entry name" value="Sigma2 domain of RNA polymerase sigma factors"/>
    <property type="match status" value="1"/>
</dbReference>
<protein>
    <recommendedName>
        <fullName evidence="3">RNA polymerase sigma-70 region 2 domain-containing protein</fullName>
    </recommendedName>
</protein>
<dbReference type="Proteomes" id="UP001597525">
    <property type="component" value="Unassembled WGS sequence"/>
</dbReference>
<dbReference type="Gene3D" id="1.10.1740.10">
    <property type="match status" value="1"/>
</dbReference>